<proteinExistence type="predicted"/>
<evidence type="ECO:0000313" key="2">
    <source>
        <dbReference type="EMBL" id="PSN63855.1"/>
    </source>
</evidence>
<protein>
    <submittedName>
        <fullName evidence="2">Uncharacterized protein</fullName>
    </submittedName>
</protein>
<reference evidence="2 3" key="1">
    <citation type="journal article" date="2018" name="Front. Microbiol.">
        <title>Genome-Wide Analysis of Corynespora cassiicola Leaf Fall Disease Putative Effectors.</title>
        <authorList>
            <person name="Lopez D."/>
            <person name="Ribeiro S."/>
            <person name="Label P."/>
            <person name="Fumanal B."/>
            <person name="Venisse J.S."/>
            <person name="Kohler A."/>
            <person name="de Oliveira R.R."/>
            <person name="Labutti K."/>
            <person name="Lipzen A."/>
            <person name="Lail K."/>
            <person name="Bauer D."/>
            <person name="Ohm R.A."/>
            <person name="Barry K.W."/>
            <person name="Spatafora J."/>
            <person name="Grigoriev I.V."/>
            <person name="Martin F.M."/>
            <person name="Pujade-Renaud V."/>
        </authorList>
    </citation>
    <scope>NUCLEOTIDE SEQUENCE [LARGE SCALE GENOMIC DNA]</scope>
    <source>
        <strain evidence="2 3">Philippines</strain>
    </source>
</reference>
<dbReference type="Proteomes" id="UP000240883">
    <property type="component" value="Unassembled WGS sequence"/>
</dbReference>
<evidence type="ECO:0000313" key="3">
    <source>
        <dbReference type="Proteomes" id="UP000240883"/>
    </source>
</evidence>
<keyword evidence="3" id="KW-1185">Reference proteome</keyword>
<feature type="region of interest" description="Disordered" evidence="1">
    <location>
        <begin position="117"/>
        <end position="136"/>
    </location>
</feature>
<sequence length="257" mass="27950">MYVMGQGKKKRPDSSVQWSGKPRPKITKSYMAKIRVTGCRKKLAVRPFRGEGQVATSHGAGVGIALLHAGIANQANDQKRLVDVMAHSSASSQPRARHDSMTKPQLNTLCYRARPSARTPITQPPTDKRRGRFPSTTHTHTICESLQAAAVSGKRSQVEALAVLLPLQRHGHAPAQRRAAALCDNAARHSQTLHARHSAKGLVPLLFFNPPPPPFSVSPTSAYVIPTLRCPVRPVLRCLSTPRSLRVCPFPPSHSSA</sequence>
<gene>
    <name evidence="2" type="ORF">BS50DRAFT_90800</name>
</gene>
<dbReference type="AlphaFoldDB" id="A0A2T2NEI7"/>
<feature type="region of interest" description="Disordered" evidence="1">
    <location>
        <begin position="1"/>
        <end position="23"/>
    </location>
</feature>
<accession>A0A2T2NEI7</accession>
<name>A0A2T2NEI7_CORCC</name>
<organism evidence="2 3">
    <name type="scientific">Corynespora cassiicola Philippines</name>
    <dbReference type="NCBI Taxonomy" id="1448308"/>
    <lineage>
        <taxon>Eukaryota</taxon>
        <taxon>Fungi</taxon>
        <taxon>Dikarya</taxon>
        <taxon>Ascomycota</taxon>
        <taxon>Pezizomycotina</taxon>
        <taxon>Dothideomycetes</taxon>
        <taxon>Pleosporomycetidae</taxon>
        <taxon>Pleosporales</taxon>
        <taxon>Corynesporascaceae</taxon>
        <taxon>Corynespora</taxon>
    </lineage>
</organism>
<dbReference type="EMBL" id="KZ678139">
    <property type="protein sequence ID" value="PSN63855.1"/>
    <property type="molecule type" value="Genomic_DNA"/>
</dbReference>
<evidence type="ECO:0000256" key="1">
    <source>
        <dbReference type="SAM" id="MobiDB-lite"/>
    </source>
</evidence>